<organism evidence="4 5">
    <name type="scientific">Cyphellophora attinorum</name>
    <dbReference type="NCBI Taxonomy" id="1664694"/>
    <lineage>
        <taxon>Eukaryota</taxon>
        <taxon>Fungi</taxon>
        <taxon>Dikarya</taxon>
        <taxon>Ascomycota</taxon>
        <taxon>Pezizomycotina</taxon>
        <taxon>Eurotiomycetes</taxon>
        <taxon>Chaetothyriomycetidae</taxon>
        <taxon>Chaetothyriales</taxon>
        <taxon>Cyphellophoraceae</taxon>
        <taxon>Cyphellophora</taxon>
    </lineage>
</organism>
<dbReference type="GO" id="GO:0016151">
    <property type="term" value="F:nickel cation binding"/>
    <property type="evidence" value="ECO:0007669"/>
    <property type="project" value="InterPro"/>
</dbReference>
<keyword evidence="2" id="KW-0143">Chaperone</keyword>
<gene>
    <name evidence="4" type="ORF">AB675_12047</name>
</gene>
<feature type="compositionally biased region" description="Low complexity" evidence="3">
    <location>
        <begin position="253"/>
        <end position="266"/>
    </location>
</feature>
<dbReference type="RefSeq" id="XP_017998336.1">
    <property type="nucleotide sequence ID" value="XM_018140946.1"/>
</dbReference>
<dbReference type="Pfam" id="PF01774">
    <property type="entry name" value="UreD"/>
    <property type="match status" value="1"/>
</dbReference>
<reference evidence="4 5" key="1">
    <citation type="submission" date="2015-06" db="EMBL/GenBank/DDBJ databases">
        <title>Draft genome of the ant-associated black yeast Phialophora attae CBS 131958.</title>
        <authorList>
            <person name="Moreno L.F."/>
            <person name="Stielow B.J."/>
            <person name="de Hoog S."/>
            <person name="Vicente V.A."/>
            <person name="Weiss V.A."/>
            <person name="de Vries M."/>
            <person name="Cruz L.M."/>
            <person name="Souza E.M."/>
        </authorList>
    </citation>
    <scope>NUCLEOTIDE SEQUENCE [LARGE SCALE GENOMIC DNA]</scope>
    <source>
        <strain evidence="4 5">CBS 131958</strain>
    </source>
</reference>
<dbReference type="HAMAP" id="MF_01384">
    <property type="entry name" value="UreD"/>
    <property type="match status" value="1"/>
</dbReference>
<proteinExistence type="inferred from homology"/>
<dbReference type="Proteomes" id="UP000038010">
    <property type="component" value="Unassembled WGS sequence"/>
</dbReference>
<evidence type="ECO:0000256" key="1">
    <source>
        <dbReference type="ARBA" id="ARBA00007177"/>
    </source>
</evidence>
<dbReference type="PANTHER" id="PTHR33643">
    <property type="entry name" value="UREASE ACCESSORY PROTEIN D"/>
    <property type="match status" value="1"/>
</dbReference>
<accession>A0A0N1NXL7</accession>
<evidence type="ECO:0000313" key="5">
    <source>
        <dbReference type="Proteomes" id="UP000038010"/>
    </source>
</evidence>
<sequence>MALLPSPYSKVERLPAGEGTIYLTQHGLQTVSFQYPLKLIAPDRHISLDDEHVTVLFLLTYGGGLVGGDKINLKAELADGTRLSLLTQGSTKIFKSPNRQVVSGQVLDVKIGAGAALCYLPDPNQPFAESVYEQKQTFYVDKTGKSNLLMLDWVSEGRRARGESWTLWSWKGRNEVRVFDEKGKGRLLLRDALQLSEGHVEGVGLQQKTDSLGIYGTLIIYGHMFSQLGTFFMDNFRGLPRIGAKNWSESTKSNEAAASEDSSSSNLAQRTSIAPDSGWEVS</sequence>
<dbReference type="PANTHER" id="PTHR33643:SF1">
    <property type="entry name" value="UREASE ACCESSORY PROTEIN D"/>
    <property type="match status" value="1"/>
</dbReference>
<feature type="region of interest" description="Disordered" evidence="3">
    <location>
        <begin position="249"/>
        <end position="282"/>
    </location>
</feature>
<protein>
    <submittedName>
        <fullName evidence="4">Putative urease accessory ureD-like protein</fullName>
    </submittedName>
</protein>
<name>A0A0N1NXL7_9EURO</name>
<keyword evidence="5" id="KW-1185">Reference proteome</keyword>
<evidence type="ECO:0000256" key="3">
    <source>
        <dbReference type="SAM" id="MobiDB-lite"/>
    </source>
</evidence>
<dbReference type="STRING" id="1664694.A0A0N1NXL7"/>
<dbReference type="OrthoDB" id="5550464at2759"/>
<comment type="caution">
    <text evidence="4">The sequence shown here is derived from an EMBL/GenBank/DDBJ whole genome shotgun (WGS) entry which is preliminary data.</text>
</comment>
<dbReference type="AlphaFoldDB" id="A0A0N1NXL7"/>
<evidence type="ECO:0000313" key="4">
    <source>
        <dbReference type="EMBL" id="KPI38373.1"/>
    </source>
</evidence>
<dbReference type="VEuPathDB" id="FungiDB:AB675_12047"/>
<evidence type="ECO:0000256" key="2">
    <source>
        <dbReference type="ARBA" id="ARBA00023186"/>
    </source>
</evidence>
<dbReference type="InterPro" id="IPR002669">
    <property type="entry name" value="UreD"/>
</dbReference>
<dbReference type="GeneID" id="28732827"/>
<dbReference type="EMBL" id="LFJN01000019">
    <property type="protein sequence ID" value="KPI38373.1"/>
    <property type="molecule type" value="Genomic_DNA"/>
</dbReference>
<comment type="similarity">
    <text evidence="1">Belongs to the UreD family.</text>
</comment>